<proteinExistence type="predicted"/>
<name>A0ABP3HD52_9ACTN</name>
<organism evidence="1 2">
    <name type="scientific">Streptomyces blastmyceticus</name>
    <dbReference type="NCBI Taxonomy" id="68180"/>
    <lineage>
        <taxon>Bacteria</taxon>
        <taxon>Bacillati</taxon>
        <taxon>Actinomycetota</taxon>
        <taxon>Actinomycetes</taxon>
        <taxon>Kitasatosporales</taxon>
        <taxon>Streptomycetaceae</taxon>
        <taxon>Streptomyces</taxon>
    </lineage>
</organism>
<sequence>MAGEVVDDADVGLASVREVELVPQAATVPSSKATVDTAVTNLAGRIFIRSGMRGSLGTAARYVLAGAVYAHAAW</sequence>
<reference evidence="2" key="1">
    <citation type="journal article" date="2019" name="Int. J. Syst. Evol. Microbiol.">
        <title>The Global Catalogue of Microorganisms (GCM) 10K type strain sequencing project: providing services to taxonomists for standard genome sequencing and annotation.</title>
        <authorList>
            <consortium name="The Broad Institute Genomics Platform"/>
            <consortium name="The Broad Institute Genome Sequencing Center for Infectious Disease"/>
            <person name="Wu L."/>
            <person name="Ma J."/>
        </authorList>
    </citation>
    <scope>NUCLEOTIDE SEQUENCE [LARGE SCALE GENOMIC DNA]</scope>
    <source>
        <strain evidence="2">JCM 4565</strain>
    </source>
</reference>
<accession>A0ABP3HD52</accession>
<dbReference type="Proteomes" id="UP001500063">
    <property type="component" value="Unassembled WGS sequence"/>
</dbReference>
<comment type="caution">
    <text evidence="1">The sequence shown here is derived from an EMBL/GenBank/DDBJ whole genome shotgun (WGS) entry which is preliminary data.</text>
</comment>
<dbReference type="EMBL" id="BAAABW010000026">
    <property type="protein sequence ID" value="GAA0365156.1"/>
    <property type="molecule type" value="Genomic_DNA"/>
</dbReference>
<keyword evidence="2" id="KW-1185">Reference proteome</keyword>
<evidence type="ECO:0000313" key="2">
    <source>
        <dbReference type="Proteomes" id="UP001500063"/>
    </source>
</evidence>
<evidence type="ECO:0000313" key="1">
    <source>
        <dbReference type="EMBL" id="GAA0365156.1"/>
    </source>
</evidence>
<gene>
    <name evidence="1" type="ORF">GCM10010319_48820</name>
</gene>
<protein>
    <submittedName>
        <fullName evidence="1">Uncharacterized protein</fullName>
    </submittedName>
</protein>